<evidence type="ECO:0000256" key="1">
    <source>
        <dbReference type="ARBA" id="ARBA00022723"/>
    </source>
</evidence>
<organism evidence="7 8">
    <name type="scientific">Reyranella humidisoli</name>
    <dbReference type="NCBI Taxonomy" id="2849149"/>
    <lineage>
        <taxon>Bacteria</taxon>
        <taxon>Pseudomonadati</taxon>
        <taxon>Pseudomonadota</taxon>
        <taxon>Alphaproteobacteria</taxon>
        <taxon>Hyphomicrobiales</taxon>
        <taxon>Reyranellaceae</taxon>
        <taxon>Reyranella</taxon>
    </lineage>
</organism>
<dbReference type="InterPro" id="IPR005708">
    <property type="entry name" value="Homogentis_dOase"/>
</dbReference>
<accession>A0ABS6IQ03</accession>
<dbReference type="CDD" id="cd02208">
    <property type="entry name" value="cupin_RmlC-like"/>
    <property type="match status" value="1"/>
</dbReference>
<evidence type="ECO:0000256" key="2">
    <source>
        <dbReference type="ARBA" id="ARBA00022964"/>
    </source>
</evidence>
<evidence type="ECO:0000259" key="6">
    <source>
        <dbReference type="Pfam" id="PF20510"/>
    </source>
</evidence>
<name>A0ABS6IQ03_9HYPH</name>
<protein>
    <submittedName>
        <fullName evidence="7">Homogentisate 1,2-dioxygenase</fullName>
        <ecNumber evidence="7">1.13.11.5</ecNumber>
    </submittedName>
</protein>
<feature type="domain" description="Homogentisate 1,2-dioxygenase N-terminal" evidence="6">
    <location>
        <begin position="93"/>
        <end position="231"/>
    </location>
</feature>
<keyword evidence="1" id="KW-0479">Metal-binding</keyword>
<comment type="caution">
    <text evidence="7">The sequence shown here is derived from an EMBL/GenBank/DDBJ whole genome shotgun (WGS) entry which is preliminary data.</text>
</comment>
<dbReference type="PANTHER" id="PTHR11056">
    <property type="entry name" value="HOMOGENTISATE 1,2-DIOXYGENASE"/>
    <property type="match status" value="1"/>
</dbReference>
<evidence type="ECO:0000313" key="8">
    <source>
        <dbReference type="Proteomes" id="UP000727907"/>
    </source>
</evidence>
<dbReference type="EC" id="1.13.11.5" evidence="7"/>
<gene>
    <name evidence="7" type="ORF">KQ910_23125</name>
</gene>
<evidence type="ECO:0000313" key="7">
    <source>
        <dbReference type="EMBL" id="MBU8876686.1"/>
    </source>
</evidence>
<dbReference type="RefSeq" id="WP_216965664.1">
    <property type="nucleotide sequence ID" value="NZ_JAHOPB010000002.1"/>
</dbReference>
<keyword evidence="4" id="KW-0408">Iron</keyword>
<dbReference type="InterPro" id="IPR046452">
    <property type="entry name" value="HgmA_N"/>
</dbReference>
<evidence type="ECO:0000259" key="5">
    <source>
        <dbReference type="Pfam" id="PF04209"/>
    </source>
</evidence>
<keyword evidence="3 7" id="KW-0560">Oxidoreductase</keyword>
<proteinExistence type="predicted"/>
<reference evidence="7 8" key="1">
    <citation type="submission" date="2021-06" db="EMBL/GenBank/DDBJ databases">
        <authorList>
            <person name="Lee D.H."/>
        </authorList>
    </citation>
    <scope>NUCLEOTIDE SEQUENCE [LARGE SCALE GENOMIC DNA]</scope>
    <source>
        <strain evidence="7 8">MMS21-HV4-11</strain>
    </source>
</reference>
<evidence type="ECO:0000256" key="4">
    <source>
        <dbReference type="ARBA" id="ARBA00023004"/>
    </source>
</evidence>
<dbReference type="GO" id="GO:0004411">
    <property type="term" value="F:homogentisate 1,2-dioxygenase activity"/>
    <property type="evidence" value="ECO:0007669"/>
    <property type="project" value="UniProtKB-EC"/>
</dbReference>
<dbReference type="Pfam" id="PF20510">
    <property type="entry name" value="HgmA_N"/>
    <property type="match status" value="1"/>
</dbReference>
<dbReference type="InterPro" id="IPR046451">
    <property type="entry name" value="HgmA_C"/>
</dbReference>
<dbReference type="Pfam" id="PF04209">
    <property type="entry name" value="HgmA_C"/>
    <property type="match status" value="1"/>
</dbReference>
<dbReference type="EMBL" id="JAHOPB010000002">
    <property type="protein sequence ID" value="MBU8876686.1"/>
    <property type="molecule type" value="Genomic_DNA"/>
</dbReference>
<feature type="domain" description="Homogentisate 1,2-dioxygenase C-terminal" evidence="5">
    <location>
        <begin position="254"/>
        <end position="374"/>
    </location>
</feature>
<dbReference type="Proteomes" id="UP000727907">
    <property type="component" value="Unassembled WGS sequence"/>
</dbReference>
<keyword evidence="2" id="KW-0223">Dioxygenase</keyword>
<evidence type="ECO:0000256" key="3">
    <source>
        <dbReference type="ARBA" id="ARBA00023002"/>
    </source>
</evidence>
<sequence length="382" mass="43503">MAKNWIPLRQVEGTASRQAHVRLPEGTYEREISKEGFFGPSAQFHHRHKPTDWVEFDGPIRPRALDLNKLATAHANPWDAELVMGNSHLQMRYWRLEKAMPGLARNSDGDQLLFIHEGNGALFCDYGHLDYAEGDYLVIPRGTMWRLEPAKPTTSLMIEATNDHFTLPEKGMVGRHAIFDPAMLDTPRIDDAFRAQQDERTWKVSVKRRNALSTVTYPFNPLDAIGWHGDLSVVRINWRDLRPLMSHRFHLPPSAHTTWATGRFVVCTFVPRPLESDPEALRLPFFHNNDDFEEVIFYHKGSFFSRDNIHPGMMTVHPTGFTHGPHPKAFNAATKGGKTETDEVAVMIDTRDAIDVAAMPAGVEFEGYVKSWRPQDMKQAAE</sequence>
<dbReference type="PANTHER" id="PTHR11056:SF0">
    <property type="entry name" value="HOMOGENTISATE 1,2-DIOXYGENASE"/>
    <property type="match status" value="1"/>
</dbReference>
<keyword evidence="8" id="KW-1185">Reference proteome</keyword>